<dbReference type="SUPFAM" id="SSF58104">
    <property type="entry name" value="Methyl-accepting chemotaxis protein (MCP) signaling domain"/>
    <property type="match status" value="1"/>
</dbReference>
<evidence type="ECO:0000259" key="9">
    <source>
        <dbReference type="PROSITE" id="PS50111"/>
    </source>
</evidence>
<dbReference type="PANTHER" id="PTHR32089">
    <property type="entry name" value="METHYL-ACCEPTING CHEMOTAXIS PROTEIN MCPB"/>
    <property type="match status" value="1"/>
</dbReference>
<name>A0A6B3NK87_9PSED</name>
<keyword evidence="5" id="KW-1133">Transmembrane helix</keyword>
<dbReference type="AlphaFoldDB" id="A0A6B3NK87"/>
<dbReference type="RefSeq" id="WP_163942730.1">
    <property type="nucleotide sequence ID" value="NZ_JAAHBU010000078.1"/>
</dbReference>
<feature type="domain" description="Methyl-accepting transducer" evidence="9">
    <location>
        <begin position="1"/>
        <end position="33"/>
    </location>
</feature>
<evidence type="ECO:0000256" key="4">
    <source>
        <dbReference type="ARBA" id="ARBA00022692"/>
    </source>
</evidence>
<evidence type="ECO:0000256" key="3">
    <source>
        <dbReference type="ARBA" id="ARBA00022481"/>
    </source>
</evidence>
<dbReference type="EMBL" id="JAAHBU010000078">
    <property type="protein sequence ID" value="NER63645.1"/>
    <property type="molecule type" value="Genomic_DNA"/>
</dbReference>
<evidence type="ECO:0000256" key="6">
    <source>
        <dbReference type="ARBA" id="ARBA00023136"/>
    </source>
</evidence>
<organism evidence="10 11">
    <name type="scientific">Pseudomonas brassicae</name>
    <dbReference type="NCBI Taxonomy" id="2708063"/>
    <lineage>
        <taxon>Bacteria</taxon>
        <taxon>Pseudomonadati</taxon>
        <taxon>Pseudomonadota</taxon>
        <taxon>Gammaproteobacteria</taxon>
        <taxon>Pseudomonadales</taxon>
        <taxon>Pseudomonadaceae</taxon>
        <taxon>Pseudomonas</taxon>
    </lineage>
</organism>
<dbReference type="Pfam" id="PF00015">
    <property type="entry name" value="MCPsignal"/>
    <property type="match status" value="1"/>
</dbReference>
<gene>
    <name evidence="10" type="ORF">G3436_06720</name>
</gene>
<evidence type="ECO:0000256" key="8">
    <source>
        <dbReference type="PROSITE-ProRule" id="PRU00284"/>
    </source>
</evidence>
<evidence type="ECO:0000313" key="10">
    <source>
        <dbReference type="EMBL" id="NER63645.1"/>
    </source>
</evidence>
<dbReference type="GO" id="GO:0007165">
    <property type="term" value="P:signal transduction"/>
    <property type="evidence" value="ECO:0007669"/>
    <property type="project" value="UniProtKB-KW"/>
</dbReference>
<dbReference type="Gene3D" id="1.10.287.950">
    <property type="entry name" value="Methyl-accepting chemotaxis protein"/>
    <property type="match status" value="1"/>
</dbReference>
<accession>A0A6B3NK87</accession>
<sequence length="33" mass="3576">EAGRGFAVVADEVRKLATRTSQATQQAAQMIDR</sequence>
<keyword evidence="2" id="KW-1003">Cell membrane</keyword>
<dbReference type="PANTHER" id="PTHR32089:SF112">
    <property type="entry name" value="LYSOZYME-LIKE PROTEIN-RELATED"/>
    <property type="match status" value="1"/>
</dbReference>
<evidence type="ECO:0000313" key="11">
    <source>
        <dbReference type="Proteomes" id="UP000482634"/>
    </source>
</evidence>
<feature type="non-terminal residue" evidence="10">
    <location>
        <position position="1"/>
    </location>
</feature>
<dbReference type="InterPro" id="IPR004089">
    <property type="entry name" value="MCPsignal_dom"/>
</dbReference>
<keyword evidence="4" id="KW-0812">Transmembrane</keyword>
<keyword evidence="11" id="KW-1185">Reference proteome</keyword>
<evidence type="ECO:0000256" key="2">
    <source>
        <dbReference type="ARBA" id="ARBA00022475"/>
    </source>
</evidence>
<evidence type="ECO:0000256" key="5">
    <source>
        <dbReference type="ARBA" id="ARBA00022989"/>
    </source>
</evidence>
<evidence type="ECO:0000256" key="7">
    <source>
        <dbReference type="ARBA" id="ARBA00023224"/>
    </source>
</evidence>
<comment type="subcellular location">
    <subcellularLocation>
        <location evidence="1">Cell membrane</location>
    </subcellularLocation>
</comment>
<evidence type="ECO:0000256" key="1">
    <source>
        <dbReference type="ARBA" id="ARBA00004236"/>
    </source>
</evidence>
<keyword evidence="7 8" id="KW-0807">Transducer</keyword>
<dbReference type="GO" id="GO:0005886">
    <property type="term" value="C:plasma membrane"/>
    <property type="evidence" value="ECO:0007669"/>
    <property type="project" value="UniProtKB-SubCell"/>
</dbReference>
<proteinExistence type="predicted"/>
<dbReference type="GO" id="GO:0006935">
    <property type="term" value="P:chemotaxis"/>
    <property type="evidence" value="ECO:0007669"/>
    <property type="project" value="UniProtKB-ARBA"/>
</dbReference>
<keyword evidence="3" id="KW-0488">Methylation</keyword>
<comment type="caution">
    <text evidence="10">The sequence shown here is derived from an EMBL/GenBank/DDBJ whole genome shotgun (WGS) entry which is preliminary data.</text>
</comment>
<dbReference type="Proteomes" id="UP000482634">
    <property type="component" value="Unassembled WGS sequence"/>
</dbReference>
<reference evidence="10 11" key="1">
    <citation type="submission" date="2020-02" db="EMBL/GenBank/DDBJ databases">
        <title>Broccoli isolated Pseudomonas sp.</title>
        <authorList>
            <person name="Fujikawa T."/>
            <person name="Sawada H."/>
        </authorList>
    </citation>
    <scope>NUCLEOTIDE SEQUENCE [LARGE SCALE GENOMIC DNA]</scope>
    <source>
        <strain evidence="10 11">MAFF212427</strain>
    </source>
</reference>
<dbReference type="PROSITE" id="PS50111">
    <property type="entry name" value="CHEMOTAXIS_TRANSDUC_2"/>
    <property type="match status" value="1"/>
</dbReference>
<protein>
    <recommendedName>
        <fullName evidence="9">Methyl-accepting transducer domain-containing protein</fullName>
    </recommendedName>
</protein>
<keyword evidence="6" id="KW-0472">Membrane</keyword>